<name>A0ABS4PAE1_9GAMM</name>
<accession>A0ABS4PAE1</accession>
<sequence>MQLLTLIAGSRFFKLLQHGRETEQIIARKDGSLLQHSTIELERYFANPPAQLPRQNAFSLALALLCFLVVFVLNLLMLLHILPDQQPQVRALCFFLPSILFLISILSASYLTSRGYLHGLKLFFALHSLLFTATIVQLMLALLADNSRHAVMMLVALAATLFCRRLINSQSFILFVLWCRSQRISSLARSIRSKSRV</sequence>
<evidence type="ECO:0000313" key="2">
    <source>
        <dbReference type="EMBL" id="MBP2169606.1"/>
    </source>
</evidence>
<keyword evidence="1" id="KW-0472">Membrane</keyword>
<dbReference type="RefSeq" id="WP_017800998.1">
    <property type="nucleotide sequence ID" value="NZ_JAGGMQ010000001.1"/>
</dbReference>
<evidence type="ECO:0000256" key="1">
    <source>
        <dbReference type="SAM" id="Phobius"/>
    </source>
</evidence>
<reference evidence="3" key="1">
    <citation type="submission" date="2023-07" db="EMBL/GenBank/DDBJ databases">
        <title>Genome mining of underrepresented organisms for secondary metabolites.</title>
        <authorList>
            <person name="D'Agostino P.M."/>
        </authorList>
    </citation>
    <scope>NUCLEOTIDE SEQUENCE [LARGE SCALE GENOMIC DNA]</scope>
    <source>
        <strain evidence="3">WS4403</strain>
    </source>
</reference>
<proteinExistence type="predicted"/>
<dbReference type="EMBL" id="JAGGMQ010000001">
    <property type="protein sequence ID" value="MBP2169606.1"/>
    <property type="molecule type" value="Genomic_DNA"/>
</dbReference>
<gene>
    <name evidence="2" type="ORF">J2125_002798</name>
</gene>
<feature type="transmembrane region" description="Helical" evidence="1">
    <location>
        <begin position="91"/>
        <end position="110"/>
    </location>
</feature>
<comment type="caution">
    <text evidence="2">The sequence shown here is derived from an EMBL/GenBank/DDBJ whole genome shotgun (WGS) entry which is preliminary data.</text>
</comment>
<keyword evidence="1" id="KW-1133">Transmembrane helix</keyword>
<feature type="transmembrane region" description="Helical" evidence="1">
    <location>
        <begin position="122"/>
        <end position="143"/>
    </location>
</feature>
<keyword evidence="3" id="KW-1185">Reference proteome</keyword>
<organism evidence="2 3">
    <name type="scientific">Winslowiella toletana</name>
    <dbReference type="NCBI Taxonomy" id="92490"/>
    <lineage>
        <taxon>Bacteria</taxon>
        <taxon>Pseudomonadati</taxon>
        <taxon>Pseudomonadota</taxon>
        <taxon>Gammaproteobacteria</taxon>
        <taxon>Enterobacterales</taxon>
        <taxon>Erwiniaceae</taxon>
        <taxon>Winslowiella</taxon>
    </lineage>
</organism>
<evidence type="ECO:0000313" key="3">
    <source>
        <dbReference type="Proteomes" id="UP001195624"/>
    </source>
</evidence>
<feature type="transmembrane region" description="Helical" evidence="1">
    <location>
        <begin position="57"/>
        <end position="79"/>
    </location>
</feature>
<dbReference type="Proteomes" id="UP001195624">
    <property type="component" value="Unassembled WGS sequence"/>
</dbReference>
<keyword evidence="1" id="KW-0812">Transmembrane</keyword>
<protein>
    <submittedName>
        <fullName evidence="2">Uncharacterized protein</fullName>
    </submittedName>
</protein>